<dbReference type="AlphaFoldDB" id="A0A9X3FF61"/>
<evidence type="ECO:0000313" key="2">
    <source>
        <dbReference type="EMBL" id="MCY1721955.1"/>
    </source>
</evidence>
<comment type="caution">
    <text evidence="2">The sequence shown here is derived from an EMBL/GenBank/DDBJ whole genome shotgun (WGS) entry which is preliminary data.</text>
</comment>
<keyword evidence="1" id="KW-0732">Signal</keyword>
<dbReference type="InterPro" id="IPR012669">
    <property type="entry name" value="Pectate_lyase"/>
</dbReference>
<proteinExistence type="predicted"/>
<sequence length="538" mass="62846">MKQLKNQKLKILLFSIIWALFVPVMASAQSEKLENEIEATMLKATKFMVETVSNNGGYVWYYLPDFSRQWGEMEAYKTMIWLQHPGTISMGHLFLDAYRLTGDEYYYQSAEKAAAAVIWGQSNEGGWNYMVDFAGDKSMKHWYNTIGKNGWRLEEFQHYYGNSTFDDDITSDAARFLLRMYLEKFDPKFKPALDKAINFVLKSQYPMGGWPQRFPLRYDFNKQGHPDYTSFYTFNDDVIWENIHFLIQCYLTLGEERFLDPIRRGMDFYLFSMDGCGAWGQQLNLDMETAGARTYEPAAFLPSTTCENAMLLLKFYQYTGDRRFLVRVPSAIKWLEETELPEDKQERGRTHPTFVDPATNKAIYVHRQGSNSKYGFYFIDENDTQLLSHYYGKCTVQLQELKDEYAKLAAMSIDEATKDSPLKPGKFEEKGTPQTFYDLNRYNFPFQASDEMVQQIISELDQQNRWLSKHAMISHPYIGDGEKQELTKEFASTRVGDETDTSPYRDETDQEYISTGTYIRNMKMLINYLNSISNKQTK</sequence>
<dbReference type="Gene3D" id="1.50.10.20">
    <property type="match status" value="1"/>
</dbReference>
<dbReference type="Pfam" id="PF09492">
    <property type="entry name" value="Pec_lyase"/>
    <property type="match status" value="1"/>
</dbReference>
<evidence type="ECO:0000313" key="3">
    <source>
        <dbReference type="Proteomes" id="UP001145087"/>
    </source>
</evidence>
<dbReference type="RefSeq" id="WP_343334285.1">
    <property type="nucleotide sequence ID" value="NZ_JAPOHD010000030.1"/>
</dbReference>
<protein>
    <recommendedName>
        <fullName evidence="4">Pectate lyase</fullName>
    </recommendedName>
</protein>
<reference evidence="2" key="1">
    <citation type="submission" date="2022-11" db="EMBL/GenBank/DDBJ databases">
        <title>Marilongibacter aestuarii gen. nov., sp. nov., isolated from tidal flat sediment.</title>
        <authorList>
            <person name="Jiayan W."/>
        </authorList>
    </citation>
    <scope>NUCLEOTIDE SEQUENCE</scope>
    <source>
        <strain evidence="2">Z1-6</strain>
    </source>
</reference>
<feature type="signal peptide" evidence="1">
    <location>
        <begin position="1"/>
        <end position="26"/>
    </location>
</feature>
<dbReference type="SUPFAM" id="SSF81853">
    <property type="entry name" value="Family 10 polysaccharide lyase"/>
    <property type="match status" value="1"/>
</dbReference>
<organism evidence="2 3">
    <name type="scientific">Draconibacterium aestuarii</name>
    <dbReference type="NCBI Taxonomy" id="2998507"/>
    <lineage>
        <taxon>Bacteria</taxon>
        <taxon>Pseudomonadati</taxon>
        <taxon>Bacteroidota</taxon>
        <taxon>Bacteroidia</taxon>
        <taxon>Marinilabiliales</taxon>
        <taxon>Prolixibacteraceae</taxon>
        <taxon>Draconibacterium</taxon>
    </lineage>
</organism>
<keyword evidence="3" id="KW-1185">Reference proteome</keyword>
<accession>A0A9X3FF61</accession>
<dbReference type="Proteomes" id="UP001145087">
    <property type="component" value="Unassembled WGS sequence"/>
</dbReference>
<dbReference type="EMBL" id="JAPOHD010000030">
    <property type="protein sequence ID" value="MCY1721955.1"/>
    <property type="molecule type" value="Genomic_DNA"/>
</dbReference>
<feature type="chain" id="PRO_5040982199" description="Pectate lyase" evidence="1">
    <location>
        <begin position="27"/>
        <end position="538"/>
    </location>
</feature>
<name>A0A9X3FF61_9BACT</name>
<gene>
    <name evidence="2" type="ORF">OU798_16495</name>
</gene>
<evidence type="ECO:0000256" key="1">
    <source>
        <dbReference type="SAM" id="SignalP"/>
    </source>
</evidence>
<evidence type="ECO:0008006" key="4">
    <source>
        <dbReference type="Google" id="ProtNLM"/>
    </source>
</evidence>